<sequence>MLSFYLVSTTELYQFLKMPLLIEHYLKHKNLNPEMSFNAFLKAHYGDPVKDNDSDQDKRLPFVSHNHLLSVVFVINSILDFHCTEKISCFFDVIKTLYKSIFYHKEILDFIWEPPKI</sequence>
<comment type="caution">
    <text evidence="1">The sequence shown here is derived from an EMBL/GenBank/DDBJ whole genome shotgun (WGS) entry which is preliminary data.</text>
</comment>
<dbReference type="Proteomes" id="UP000228740">
    <property type="component" value="Unassembled WGS sequence"/>
</dbReference>
<accession>A0A2M9C6W3</accession>
<protein>
    <submittedName>
        <fullName evidence="1">Uncharacterized protein</fullName>
    </submittedName>
</protein>
<name>A0A2M9C6W3_9FLAO</name>
<organism evidence="1 2">
    <name type="scientific">Chryseobacterium geocarposphaerae</name>
    <dbReference type="NCBI Taxonomy" id="1416776"/>
    <lineage>
        <taxon>Bacteria</taxon>
        <taxon>Pseudomonadati</taxon>
        <taxon>Bacteroidota</taxon>
        <taxon>Flavobacteriia</taxon>
        <taxon>Flavobacteriales</taxon>
        <taxon>Weeksellaceae</taxon>
        <taxon>Chryseobacterium group</taxon>
        <taxon>Chryseobacterium</taxon>
    </lineage>
</organism>
<reference evidence="1 2" key="1">
    <citation type="submission" date="2017-11" db="EMBL/GenBank/DDBJ databases">
        <title>Genomic Encyclopedia of Archaeal and Bacterial Type Strains, Phase II (KMG-II): From Individual Species to Whole Genera.</title>
        <authorList>
            <person name="Goeker M."/>
        </authorList>
    </citation>
    <scope>NUCLEOTIDE SEQUENCE [LARGE SCALE GENOMIC DNA]</scope>
    <source>
        <strain evidence="1 2">DSM 27617</strain>
    </source>
</reference>
<dbReference type="AlphaFoldDB" id="A0A2M9C6W3"/>
<evidence type="ECO:0000313" key="1">
    <source>
        <dbReference type="EMBL" id="PJJ66600.1"/>
    </source>
</evidence>
<dbReference type="EMBL" id="PGFD01000001">
    <property type="protein sequence ID" value="PJJ66600.1"/>
    <property type="molecule type" value="Genomic_DNA"/>
</dbReference>
<proteinExistence type="predicted"/>
<evidence type="ECO:0000313" key="2">
    <source>
        <dbReference type="Proteomes" id="UP000228740"/>
    </source>
</evidence>
<keyword evidence="2" id="KW-1185">Reference proteome</keyword>
<gene>
    <name evidence="1" type="ORF">CLV73_0589</name>
</gene>